<name>A0A6B0UI16_IXORI</name>
<proteinExistence type="predicted"/>
<evidence type="ECO:0000313" key="1">
    <source>
        <dbReference type="EMBL" id="MXU87473.1"/>
    </source>
</evidence>
<dbReference type="EMBL" id="GIFC01005390">
    <property type="protein sequence ID" value="MXU87473.1"/>
    <property type="molecule type" value="Transcribed_RNA"/>
</dbReference>
<dbReference type="AlphaFoldDB" id="A0A6B0UI16"/>
<protein>
    <submittedName>
        <fullName evidence="1">Putative secreted protein</fullName>
    </submittedName>
</protein>
<organism evidence="1">
    <name type="scientific">Ixodes ricinus</name>
    <name type="common">Common tick</name>
    <name type="synonym">Acarus ricinus</name>
    <dbReference type="NCBI Taxonomy" id="34613"/>
    <lineage>
        <taxon>Eukaryota</taxon>
        <taxon>Metazoa</taxon>
        <taxon>Ecdysozoa</taxon>
        <taxon>Arthropoda</taxon>
        <taxon>Chelicerata</taxon>
        <taxon>Arachnida</taxon>
        <taxon>Acari</taxon>
        <taxon>Parasitiformes</taxon>
        <taxon>Ixodida</taxon>
        <taxon>Ixodoidea</taxon>
        <taxon>Ixodidae</taxon>
        <taxon>Ixodinae</taxon>
        <taxon>Ixodes</taxon>
    </lineage>
</organism>
<accession>A0A6B0UI16</accession>
<sequence>MQLPSTSRDLLILLASVRVFPLLLVFLVFSEPARSTRLSLPWRRMYVFGSSGSWISDARLMLRMVWLRLECSFISWLRTCRFLRPVVVSYVPMFGD</sequence>
<reference evidence="1" key="1">
    <citation type="submission" date="2019-12" db="EMBL/GenBank/DDBJ databases">
        <title>An insight into the sialome of adult female Ixodes ricinus ticks feeding for 6 days.</title>
        <authorList>
            <person name="Perner J."/>
            <person name="Ribeiro J.M.C."/>
        </authorList>
    </citation>
    <scope>NUCLEOTIDE SEQUENCE</scope>
    <source>
        <strain evidence="1">Semi-engorged</strain>
        <tissue evidence="1">Salivary glands</tissue>
    </source>
</reference>